<keyword evidence="3" id="KW-1185">Reference proteome</keyword>
<protein>
    <submittedName>
        <fullName evidence="2">Uncharacterized protein</fullName>
    </submittedName>
</protein>
<dbReference type="PROSITE" id="PS51257">
    <property type="entry name" value="PROKAR_LIPOPROTEIN"/>
    <property type="match status" value="1"/>
</dbReference>
<feature type="chain" id="PRO_5046739232" evidence="1">
    <location>
        <begin position="26"/>
        <end position="64"/>
    </location>
</feature>
<accession>A0ABS5L0L7</accession>
<evidence type="ECO:0000313" key="2">
    <source>
        <dbReference type="EMBL" id="MBS2551868.1"/>
    </source>
</evidence>
<feature type="signal peptide" evidence="1">
    <location>
        <begin position="1"/>
        <end position="25"/>
    </location>
</feature>
<reference evidence="2 3" key="1">
    <citation type="submission" date="2020-02" db="EMBL/GenBank/DDBJ databases">
        <title>Acidophilic actinobacteria isolated from forest soil.</title>
        <authorList>
            <person name="Golinska P."/>
        </authorList>
    </citation>
    <scope>NUCLEOTIDE SEQUENCE [LARGE SCALE GENOMIC DNA]</scope>
    <source>
        <strain evidence="2 3">NL8</strain>
    </source>
</reference>
<evidence type="ECO:0000256" key="1">
    <source>
        <dbReference type="SAM" id="SignalP"/>
    </source>
</evidence>
<proteinExistence type="predicted"/>
<evidence type="ECO:0000313" key="3">
    <source>
        <dbReference type="Proteomes" id="UP000730482"/>
    </source>
</evidence>
<dbReference type="RefSeq" id="WP_212016908.1">
    <property type="nucleotide sequence ID" value="NZ_JAAFYZ010000159.1"/>
</dbReference>
<gene>
    <name evidence="2" type="ORF">KGQ19_33895</name>
</gene>
<sequence>MNRLRGALAGVVAAVALVLACSGLASVQGASASPSPTAGHVVLADGNGNGGGSILDTGWGGGGS</sequence>
<organism evidence="2 3">
    <name type="scientific">Catenulispora pinistramenti</name>
    <dbReference type="NCBI Taxonomy" id="2705254"/>
    <lineage>
        <taxon>Bacteria</taxon>
        <taxon>Bacillati</taxon>
        <taxon>Actinomycetota</taxon>
        <taxon>Actinomycetes</taxon>
        <taxon>Catenulisporales</taxon>
        <taxon>Catenulisporaceae</taxon>
        <taxon>Catenulispora</taxon>
    </lineage>
</organism>
<name>A0ABS5L0L7_9ACTN</name>
<comment type="caution">
    <text evidence="2">The sequence shown here is derived from an EMBL/GenBank/DDBJ whole genome shotgun (WGS) entry which is preliminary data.</text>
</comment>
<dbReference type="EMBL" id="JAAFYZ010000159">
    <property type="protein sequence ID" value="MBS2551868.1"/>
    <property type="molecule type" value="Genomic_DNA"/>
</dbReference>
<dbReference type="Proteomes" id="UP000730482">
    <property type="component" value="Unassembled WGS sequence"/>
</dbReference>
<keyword evidence="1" id="KW-0732">Signal</keyword>